<evidence type="ECO:0000256" key="4">
    <source>
        <dbReference type="ARBA" id="ARBA00022527"/>
    </source>
</evidence>
<evidence type="ECO:0000256" key="14">
    <source>
        <dbReference type="PROSITE-ProRule" id="PRU00076"/>
    </source>
</evidence>
<evidence type="ECO:0000256" key="7">
    <source>
        <dbReference type="ARBA" id="ARBA00022741"/>
    </source>
</evidence>
<feature type="non-terminal residue" evidence="20">
    <location>
        <position position="686"/>
    </location>
</feature>
<dbReference type="GO" id="GO:0005524">
    <property type="term" value="F:ATP binding"/>
    <property type="evidence" value="ECO:0007669"/>
    <property type="project" value="UniProtKB-KW"/>
</dbReference>
<dbReference type="PROSITE" id="PS50927">
    <property type="entry name" value="BULB_LECTIN"/>
    <property type="match status" value="1"/>
</dbReference>
<dbReference type="InterPro" id="IPR000742">
    <property type="entry name" value="EGF"/>
</dbReference>
<dbReference type="InterPro" id="IPR001245">
    <property type="entry name" value="Ser-Thr/Tyr_kinase_cat_dom"/>
</dbReference>
<evidence type="ECO:0000256" key="11">
    <source>
        <dbReference type="ARBA" id="ARBA00023180"/>
    </source>
</evidence>
<keyword evidence="3" id="KW-1003">Cell membrane</keyword>
<evidence type="ECO:0000256" key="10">
    <source>
        <dbReference type="ARBA" id="ARBA00023157"/>
    </source>
</evidence>
<dbReference type="FunFam" id="3.30.200.20:FF:000195">
    <property type="entry name" value="G-type lectin S-receptor-like serine/threonine-protein kinase"/>
    <property type="match status" value="1"/>
</dbReference>
<reference evidence="20" key="1">
    <citation type="submission" date="2022-06" db="EMBL/GenBank/DDBJ databases">
        <title>Uncovering the hologenomic basis of an extraordinary plant invasion.</title>
        <authorList>
            <person name="Bieker V.C."/>
            <person name="Martin M.D."/>
            <person name="Gilbert T."/>
            <person name="Hodgins K."/>
            <person name="Battlay P."/>
            <person name="Petersen B."/>
            <person name="Wilson J."/>
        </authorList>
    </citation>
    <scope>NUCLEOTIDE SEQUENCE</scope>
    <source>
        <strain evidence="20">AA19_3_7</strain>
        <tissue evidence="20">Leaf</tissue>
    </source>
</reference>
<protein>
    <recommendedName>
        <fullName evidence="2">non-specific serine/threonine protein kinase</fullName>
        <ecNumber evidence="2">2.7.11.1</ecNumber>
    </recommendedName>
</protein>
<dbReference type="InterPro" id="IPR011009">
    <property type="entry name" value="Kinase-like_dom_sf"/>
</dbReference>
<dbReference type="Pfam" id="PF08276">
    <property type="entry name" value="PAN_2"/>
    <property type="match status" value="1"/>
</dbReference>
<dbReference type="InterPro" id="IPR000858">
    <property type="entry name" value="S_locus_glycoprot_dom"/>
</dbReference>
<comment type="catalytic activity">
    <reaction evidence="13">
        <text>L-seryl-[protein] + ATP = O-phospho-L-seryl-[protein] + ADP + H(+)</text>
        <dbReference type="Rhea" id="RHEA:17989"/>
        <dbReference type="Rhea" id="RHEA-COMP:9863"/>
        <dbReference type="Rhea" id="RHEA-COMP:11604"/>
        <dbReference type="ChEBI" id="CHEBI:15378"/>
        <dbReference type="ChEBI" id="CHEBI:29999"/>
        <dbReference type="ChEBI" id="CHEBI:30616"/>
        <dbReference type="ChEBI" id="CHEBI:83421"/>
        <dbReference type="ChEBI" id="CHEBI:456216"/>
        <dbReference type="EC" id="2.7.11.1"/>
    </reaction>
</comment>
<dbReference type="SUPFAM" id="SSF51110">
    <property type="entry name" value="alpha-D-mannose-specific plant lectins"/>
    <property type="match status" value="1"/>
</dbReference>
<evidence type="ECO:0000313" key="20">
    <source>
        <dbReference type="EMBL" id="KAI7753023.1"/>
    </source>
</evidence>
<keyword evidence="9" id="KW-0067">ATP-binding</keyword>
<dbReference type="Gene3D" id="1.10.510.10">
    <property type="entry name" value="Transferase(Phosphotransferase) domain 1"/>
    <property type="match status" value="1"/>
</dbReference>
<dbReference type="SMART" id="SM00473">
    <property type="entry name" value="PAN_AP"/>
    <property type="match status" value="1"/>
</dbReference>
<dbReference type="PROSITE" id="PS50011">
    <property type="entry name" value="PROTEIN_KINASE_DOM"/>
    <property type="match status" value="1"/>
</dbReference>
<evidence type="ECO:0000259" key="18">
    <source>
        <dbReference type="PROSITE" id="PS50927"/>
    </source>
</evidence>
<evidence type="ECO:0000259" key="19">
    <source>
        <dbReference type="PROSITE" id="PS50948"/>
    </source>
</evidence>
<evidence type="ECO:0000256" key="6">
    <source>
        <dbReference type="ARBA" id="ARBA00022729"/>
    </source>
</evidence>
<keyword evidence="11" id="KW-0325">Glycoprotein</keyword>
<name>A0AAD5D2L8_AMBAR</name>
<dbReference type="GO" id="GO:0005886">
    <property type="term" value="C:plasma membrane"/>
    <property type="evidence" value="ECO:0007669"/>
    <property type="project" value="UniProtKB-SubCell"/>
</dbReference>
<accession>A0AAD5D2L8</accession>
<keyword evidence="4" id="KW-0723">Serine/threonine-protein kinase</keyword>
<evidence type="ECO:0000256" key="5">
    <source>
        <dbReference type="ARBA" id="ARBA00022679"/>
    </source>
</evidence>
<comment type="catalytic activity">
    <reaction evidence="12">
        <text>L-threonyl-[protein] + ATP = O-phospho-L-threonyl-[protein] + ADP + H(+)</text>
        <dbReference type="Rhea" id="RHEA:46608"/>
        <dbReference type="Rhea" id="RHEA-COMP:11060"/>
        <dbReference type="Rhea" id="RHEA-COMP:11605"/>
        <dbReference type="ChEBI" id="CHEBI:15378"/>
        <dbReference type="ChEBI" id="CHEBI:30013"/>
        <dbReference type="ChEBI" id="CHEBI:30616"/>
        <dbReference type="ChEBI" id="CHEBI:61977"/>
        <dbReference type="ChEBI" id="CHEBI:456216"/>
        <dbReference type="EC" id="2.7.11.1"/>
    </reaction>
</comment>
<dbReference type="PROSITE" id="PS50026">
    <property type="entry name" value="EGF_3"/>
    <property type="match status" value="1"/>
</dbReference>
<keyword evidence="14" id="KW-0245">EGF-like domain</keyword>
<dbReference type="CDD" id="cd01098">
    <property type="entry name" value="PAN_AP_plant"/>
    <property type="match status" value="1"/>
</dbReference>
<evidence type="ECO:0000256" key="13">
    <source>
        <dbReference type="ARBA" id="ARBA00048679"/>
    </source>
</evidence>
<dbReference type="CDD" id="cd00054">
    <property type="entry name" value="EGF_CA"/>
    <property type="match status" value="1"/>
</dbReference>
<dbReference type="InterPro" id="IPR036426">
    <property type="entry name" value="Bulb-type_lectin_dom_sf"/>
</dbReference>
<keyword evidence="21" id="KW-1185">Reference proteome</keyword>
<dbReference type="AlphaFoldDB" id="A0AAD5D2L8"/>
<keyword evidence="7" id="KW-0547">Nucleotide-binding</keyword>
<dbReference type="Pfam" id="PF01453">
    <property type="entry name" value="B_lectin"/>
    <property type="match status" value="1"/>
</dbReference>
<dbReference type="SUPFAM" id="SSF56112">
    <property type="entry name" value="Protein kinase-like (PK-like)"/>
    <property type="match status" value="1"/>
</dbReference>
<dbReference type="FunFam" id="1.10.510.10:FF:000060">
    <property type="entry name" value="G-type lectin S-receptor-like serine/threonine-protein kinase"/>
    <property type="match status" value="1"/>
</dbReference>
<dbReference type="GO" id="GO:0004674">
    <property type="term" value="F:protein serine/threonine kinase activity"/>
    <property type="evidence" value="ECO:0007669"/>
    <property type="project" value="UniProtKB-KW"/>
</dbReference>
<dbReference type="InterPro" id="IPR003609">
    <property type="entry name" value="Pan_app"/>
</dbReference>
<keyword evidence="6" id="KW-0732">Signal</keyword>
<comment type="subcellular location">
    <subcellularLocation>
        <location evidence="1">Cell membrane</location>
        <topology evidence="1">Single-pass type I membrane protein</topology>
    </subcellularLocation>
</comment>
<feature type="non-terminal residue" evidence="20">
    <location>
        <position position="1"/>
    </location>
</feature>
<dbReference type="Pfam" id="PF07714">
    <property type="entry name" value="PK_Tyr_Ser-Thr"/>
    <property type="match status" value="1"/>
</dbReference>
<dbReference type="PROSITE" id="PS50948">
    <property type="entry name" value="PAN"/>
    <property type="match status" value="1"/>
</dbReference>
<feature type="transmembrane region" description="Helical" evidence="15">
    <location>
        <begin position="351"/>
        <end position="372"/>
    </location>
</feature>
<evidence type="ECO:0000256" key="15">
    <source>
        <dbReference type="SAM" id="Phobius"/>
    </source>
</evidence>
<comment type="caution">
    <text evidence="14">Lacks conserved residue(s) required for the propagation of feature annotation.</text>
</comment>
<keyword evidence="8" id="KW-0418">Kinase</keyword>
<dbReference type="Gene3D" id="3.30.200.20">
    <property type="entry name" value="Phosphorylase Kinase, domain 1"/>
    <property type="match status" value="1"/>
</dbReference>
<organism evidence="20 21">
    <name type="scientific">Ambrosia artemisiifolia</name>
    <name type="common">Common ragweed</name>
    <dbReference type="NCBI Taxonomy" id="4212"/>
    <lineage>
        <taxon>Eukaryota</taxon>
        <taxon>Viridiplantae</taxon>
        <taxon>Streptophyta</taxon>
        <taxon>Embryophyta</taxon>
        <taxon>Tracheophyta</taxon>
        <taxon>Spermatophyta</taxon>
        <taxon>Magnoliopsida</taxon>
        <taxon>eudicotyledons</taxon>
        <taxon>Gunneridae</taxon>
        <taxon>Pentapetalae</taxon>
        <taxon>asterids</taxon>
        <taxon>campanulids</taxon>
        <taxon>Asterales</taxon>
        <taxon>Asteraceae</taxon>
        <taxon>Asteroideae</taxon>
        <taxon>Heliantheae alliance</taxon>
        <taxon>Heliantheae</taxon>
        <taxon>Ambrosia</taxon>
    </lineage>
</organism>
<feature type="domain" description="EGF-like" evidence="17">
    <location>
        <begin position="204"/>
        <end position="240"/>
    </location>
</feature>
<evidence type="ECO:0000256" key="12">
    <source>
        <dbReference type="ARBA" id="ARBA00047899"/>
    </source>
</evidence>
<evidence type="ECO:0000259" key="16">
    <source>
        <dbReference type="PROSITE" id="PS50011"/>
    </source>
</evidence>
<feature type="domain" description="Apple" evidence="19">
    <location>
        <begin position="259"/>
        <end position="334"/>
    </location>
</feature>
<keyword evidence="15" id="KW-0812">Transmembrane</keyword>
<evidence type="ECO:0000256" key="2">
    <source>
        <dbReference type="ARBA" id="ARBA00012513"/>
    </source>
</evidence>
<keyword evidence="5" id="KW-0808">Transferase</keyword>
<evidence type="ECO:0000256" key="1">
    <source>
        <dbReference type="ARBA" id="ARBA00004251"/>
    </source>
</evidence>
<dbReference type="InterPro" id="IPR001480">
    <property type="entry name" value="Bulb-type_lectin_dom"/>
</dbReference>
<dbReference type="InterPro" id="IPR000719">
    <property type="entry name" value="Prot_kinase_dom"/>
</dbReference>
<dbReference type="InterPro" id="IPR008271">
    <property type="entry name" value="Ser/Thr_kinase_AS"/>
</dbReference>
<dbReference type="PROSITE" id="PS00108">
    <property type="entry name" value="PROTEIN_KINASE_ST"/>
    <property type="match status" value="1"/>
</dbReference>
<dbReference type="Pfam" id="PF00954">
    <property type="entry name" value="S_locus_glycop"/>
    <property type="match status" value="1"/>
</dbReference>
<feature type="domain" description="Bulb-type lectin" evidence="18">
    <location>
        <begin position="1"/>
        <end position="111"/>
    </location>
</feature>
<dbReference type="GO" id="GO:0048544">
    <property type="term" value="P:recognition of pollen"/>
    <property type="evidence" value="ECO:0007669"/>
    <property type="project" value="InterPro"/>
</dbReference>
<dbReference type="Proteomes" id="UP001206925">
    <property type="component" value="Unassembled WGS sequence"/>
</dbReference>
<dbReference type="PANTHER" id="PTHR27002:SF932">
    <property type="entry name" value="RECEPTOR-LIKE SERINE_THREONINE-PROTEIN KINASE"/>
    <property type="match status" value="1"/>
</dbReference>
<feature type="domain" description="Protein kinase" evidence="16">
    <location>
        <begin position="421"/>
        <end position="686"/>
    </location>
</feature>
<gene>
    <name evidence="20" type="ORF">M8C21_016778</name>
</gene>
<comment type="caution">
    <text evidence="20">The sequence shown here is derived from an EMBL/GenBank/DDBJ whole genome shotgun (WGS) entry which is preliminary data.</text>
</comment>
<evidence type="ECO:0000256" key="3">
    <source>
        <dbReference type="ARBA" id="ARBA00022475"/>
    </source>
</evidence>
<evidence type="ECO:0000259" key="17">
    <source>
        <dbReference type="PROSITE" id="PS50026"/>
    </source>
</evidence>
<dbReference type="EMBL" id="JAMZMK010005560">
    <property type="protein sequence ID" value="KAI7753023.1"/>
    <property type="molecule type" value="Genomic_DNA"/>
</dbReference>
<proteinExistence type="predicted"/>
<keyword evidence="15" id="KW-1133">Transmembrane helix</keyword>
<evidence type="ECO:0000313" key="21">
    <source>
        <dbReference type="Proteomes" id="UP001206925"/>
    </source>
</evidence>
<sequence length="686" mass="77210">PGDSKYRYVGIWYKKISHFTVVWVANTDTPLTNTSGELKVSQNGLQLFDGNKTDNGNLVLRDQGSLIWQSFDYPGDTLLPGMRIGVDLVTGKDRHLTSWKSKDDPSAGQHVLRVAPNGYPQLFQTRLGSRSRFGPWNGVTFNGMPDFGKNISIQFVFNETGRYYEYQLVNNLVLFRMHLEPHGKLENLNWINQTQSWSVFSSATIDDCANYSICGANGECNEYNAPACSCLEGFEPRRPDQWSITDWSSGCQLKEPVVCGYGDSIQFPDTNHSWYNQSMTLAECEAACKRNCSCMAYANSDIRSGGSGCLLWFGDLMDIRADVAAQVLYIRMHAFEPTSQEHSSNNKKHTMVILVSTLLGSILVCLILALCLSWRKKKRLHNTILGPVPAHDDNYTNETNKEDTGLSSYSLSIIATSTNNFSPDNKLGEGGFGPVYKGVLDDGQEIAVKQLSKTSTQGLDEFKNEVKFIAKLQHRNLVKLLGYCIQGRERMLIYEYMANKSLDSFIFDPSQSSKLDWPRRFHIIHGISRGLLYLHHDSRLRIVHRDLKASNILLDKDWNPKISDFGLARRFSGHETEANTTRVVGTYGYIPPEYALHGQVSLKSDVYSFGVLMLEIVCGKKNRGFSQDEHHDTLIGHAWRLYKEGKSLELMCPSLEASCVESQVLRSIHPAFFAGEEMPEVRSISS</sequence>
<evidence type="ECO:0000256" key="9">
    <source>
        <dbReference type="ARBA" id="ARBA00022840"/>
    </source>
</evidence>
<dbReference type="SMART" id="SM00220">
    <property type="entry name" value="S_TKc"/>
    <property type="match status" value="1"/>
</dbReference>
<dbReference type="EC" id="2.7.11.1" evidence="2"/>
<keyword evidence="15" id="KW-0472">Membrane</keyword>
<dbReference type="PANTHER" id="PTHR27002">
    <property type="entry name" value="RECEPTOR-LIKE SERINE/THREONINE-PROTEIN KINASE SD1-8"/>
    <property type="match status" value="1"/>
</dbReference>
<dbReference type="SMART" id="SM00108">
    <property type="entry name" value="B_lectin"/>
    <property type="match status" value="1"/>
</dbReference>
<keyword evidence="10" id="KW-1015">Disulfide bond</keyword>
<evidence type="ECO:0000256" key="8">
    <source>
        <dbReference type="ARBA" id="ARBA00022777"/>
    </source>
</evidence>